<dbReference type="PANTHER" id="PTHR38462">
    <property type="entry name" value="EXONUCLEASE-LIKE PROTEIN"/>
    <property type="match status" value="1"/>
</dbReference>
<organism evidence="3 4">
    <name type="scientific">Marinococcus luteus</name>
    <dbReference type="NCBI Taxonomy" id="1122204"/>
    <lineage>
        <taxon>Bacteria</taxon>
        <taxon>Bacillati</taxon>
        <taxon>Bacillota</taxon>
        <taxon>Bacilli</taxon>
        <taxon>Bacillales</taxon>
        <taxon>Bacillaceae</taxon>
        <taxon>Marinococcus</taxon>
    </lineage>
</organism>
<gene>
    <name evidence="3" type="ORF">SAMN05421781_0584</name>
</gene>
<sequence length="416" mass="47879">MSMKNKLKRMKTHLQEEAPSAPAPSEEKREEAGILHLDEWQAFGAVPKHYDGETILKRTVTYPLDYTHGSASFGELFTVFERWQQEPAFHPLHPEGRRPEDLLFFDTETTGLKGGTGTTIFLLGGARVYADRVEVSQYFLPGPEHEVALYHYFLTECYSAENLVTYNGKSFDWPQVQTRHTLVRNQVPKLPAFGHFDLLHASRRLFAERLESCRLSVVERDILGFVRRDDTPGYLAPMLYFDYVNEGLPEFVTGIMEHNEQDILSLITLYIDISKRILADGTSEKQSLAVAKWFDQQKEWTKSAQHYTAMVENGEEDGETMHRYGVNLKKQQRHAEAVSWFEKVWERNEDSRYTLEAGVELAKWEEHRAKNPERALLYAAGVQSKAERAGLTLPAGQQADLHKRLERLMNKRGRTS</sequence>
<evidence type="ECO:0000313" key="3">
    <source>
        <dbReference type="EMBL" id="SDW14088.1"/>
    </source>
</evidence>
<evidence type="ECO:0000256" key="1">
    <source>
        <dbReference type="SAM" id="MobiDB-lite"/>
    </source>
</evidence>
<evidence type="ECO:0000259" key="2">
    <source>
        <dbReference type="Pfam" id="PF13482"/>
    </source>
</evidence>
<protein>
    <recommendedName>
        <fullName evidence="2">YprB ribonuclease H-like domain-containing protein</fullName>
    </recommendedName>
</protein>
<proteinExistence type="predicted"/>
<dbReference type="Pfam" id="PF13482">
    <property type="entry name" value="RNase_H_2"/>
    <property type="match status" value="1"/>
</dbReference>
<dbReference type="GO" id="GO:0003676">
    <property type="term" value="F:nucleic acid binding"/>
    <property type="evidence" value="ECO:0007669"/>
    <property type="project" value="InterPro"/>
</dbReference>
<feature type="domain" description="YprB ribonuclease H-like" evidence="2">
    <location>
        <begin position="103"/>
        <end position="271"/>
    </location>
</feature>
<feature type="compositionally biased region" description="Basic residues" evidence="1">
    <location>
        <begin position="1"/>
        <end position="12"/>
    </location>
</feature>
<accession>A0A1H2R4F8</accession>
<dbReference type="Proteomes" id="UP000199488">
    <property type="component" value="Unassembled WGS sequence"/>
</dbReference>
<keyword evidence="4" id="KW-1185">Reference proteome</keyword>
<dbReference type="InterPro" id="IPR036397">
    <property type="entry name" value="RNaseH_sf"/>
</dbReference>
<dbReference type="STRING" id="1122204.SAMN05421781_0584"/>
<dbReference type="SUPFAM" id="SSF48452">
    <property type="entry name" value="TPR-like"/>
    <property type="match status" value="1"/>
</dbReference>
<dbReference type="EMBL" id="FNNC01000001">
    <property type="protein sequence ID" value="SDW14088.1"/>
    <property type="molecule type" value="Genomic_DNA"/>
</dbReference>
<dbReference type="SUPFAM" id="SSF53098">
    <property type="entry name" value="Ribonuclease H-like"/>
    <property type="match status" value="1"/>
</dbReference>
<dbReference type="PANTHER" id="PTHR38462:SF1">
    <property type="entry name" value="YPRB RIBONUCLEASE H-LIKE DOMAIN-CONTAINING PROTEIN"/>
    <property type="match status" value="1"/>
</dbReference>
<reference evidence="3 4" key="1">
    <citation type="submission" date="2016-10" db="EMBL/GenBank/DDBJ databases">
        <authorList>
            <person name="de Groot N.N."/>
        </authorList>
    </citation>
    <scope>NUCLEOTIDE SEQUENCE [LARGE SCALE GENOMIC DNA]</scope>
    <source>
        <strain evidence="3 4">DSM 23126</strain>
    </source>
</reference>
<feature type="region of interest" description="Disordered" evidence="1">
    <location>
        <begin position="1"/>
        <end position="29"/>
    </location>
</feature>
<dbReference type="OrthoDB" id="9790530at2"/>
<dbReference type="InterPro" id="IPR038720">
    <property type="entry name" value="YprB_RNase_H-like_dom"/>
</dbReference>
<dbReference type="InterPro" id="IPR011990">
    <property type="entry name" value="TPR-like_helical_dom_sf"/>
</dbReference>
<dbReference type="Gene3D" id="1.25.40.10">
    <property type="entry name" value="Tetratricopeptide repeat domain"/>
    <property type="match status" value="1"/>
</dbReference>
<dbReference type="AlphaFoldDB" id="A0A1H2R4F8"/>
<dbReference type="Gene3D" id="3.30.420.10">
    <property type="entry name" value="Ribonuclease H-like superfamily/Ribonuclease H"/>
    <property type="match status" value="1"/>
</dbReference>
<evidence type="ECO:0000313" key="4">
    <source>
        <dbReference type="Proteomes" id="UP000199488"/>
    </source>
</evidence>
<name>A0A1H2R4F8_9BACI</name>
<dbReference type="InterPro" id="IPR012337">
    <property type="entry name" value="RNaseH-like_sf"/>
</dbReference>